<feature type="domain" description="Leucine-binding protein" evidence="3">
    <location>
        <begin position="44"/>
        <end position="360"/>
    </location>
</feature>
<keyword evidence="5" id="KW-1185">Reference proteome</keyword>
<evidence type="ECO:0000256" key="1">
    <source>
        <dbReference type="ARBA" id="ARBA00010062"/>
    </source>
</evidence>
<protein>
    <submittedName>
        <fullName evidence="4">ABC-type branched-chain amino acid transport system, substrate-binding protein</fullName>
    </submittedName>
</protein>
<dbReference type="Gene3D" id="3.40.50.2300">
    <property type="match status" value="2"/>
</dbReference>
<dbReference type="AlphaFoldDB" id="A0A1H4KZB4"/>
<evidence type="ECO:0000313" key="5">
    <source>
        <dbReference type="Proteomes" id="UP000183561"/>
    </source>
</evidence>
<evidence type="ECO:0000313" key="4">
    <source>
        <dbReference type="EMBL" id="SEB63793.1"/>
    </source>
</evidence>
<dbReference type="PROSITE" id="PS51257">
    <property type="entry name" value="PROKAR_LIPOPROTEIN"/>
    <property type="match status" value="1"/>
</dbReference>
<dbReference type="InterPro" id="IPR028082">
    <property type="entry name" value="Peripla_BP_I"/>
</dbReference>
<dbReference type="Proteomes" id="UP000183561">
    <property type="component" value="Unassembled WGS sequence"/>
</dbReference>
<dbReference type="SUPFAM" id="SSF53822">
    <property type="entry name" value="Periplasmic binding protein-like I"/>
    <property type="match status" value="1"/>
</dbReference>
<dbReference type="Pfam" id="PF13458">
    <property type="entry name" value="Peripla_BP_6"/>
    <property type="match status" value="1"/>
</dbReference>
<evidence type="ECO:0000259" key="3">
    <source>
        <dbReference type="Pfam" id="PF13458"/>
    </source>
</evidence>
<evidence type="ECO:0000256" key="2">
    <source>
        <dbReference type="ARBA" id="ARBA00022729"/>
    </source>
</evidence>
<dbReference type="OrthoDB" id="3563031at2"/>
<proteinExistence type="inferred from homology"/>
<comment type="similarity">
    <text evidence="1">Belongs to the leucine-binding protein family.</text>
</comment>
<organism evidence="4 5">
    <name type="scientific">Rhodococcus koreensis</name>
    <dbReference type="NCBI Taxonomy" id="99653"/>
    <lineage>
        <taxon>Bacteria</taxon>
        <taxon>Bacillati</taxon>
        <taxon>Actinomycetota</taxon>
        <taxon>Actinomycetes</taxon>
        <taxon>Mycobacteriales</taxon>
        <taxon>Nocardiaceae</taxon>
        <taxon>Rhodococcus</taxon>
    </lineage>
</organism>
<dbReference type="PANTHER" id="PTHR30483:SF6">
    <property type="entry name" value="PERIPLASMIC BINDING PROTEIN OF ABC TRANSPORTER FOR NATURAL AMINO ACIDS"/>
    <property type="match status" value="1"/>
</dbReference>
<dbReference type="InterPro" id="IPR051010">
    <property type="entry name" value="BCAA_transport"/>
</dbReference>
<dbReference type="PANTHER" id="PTHR30483">
    <property type="entry name" value="LEUCINE-SPECIFIC-BINDING PROTEIN"/>
    <property type="match status" value="1"/>
</dbReference>
<sequence length="385" mass="40253">MADRCSRYGRANTFAKRVAQASTAVLLTAGLTACGGSSGADDSKIQIAVLAPLTGGYAADANPKAIELAEKLIDADGGVDGKEVEVTVYDAGSEPQTALNAANRAVSDQVDIVVGGITTSQLKAIEPIIARAKIPHLHLANVGGDTAYNLNPPQTASAEATVKFAQDVLKAEDAAALTTSDEGSLSNAQDILDAAKKADLPITVDQDVAPTATDITPQVRNMKDVDVILQTTVPSIDTITIRTMTQNAIDIPIILSLGGIFQVTSQLTPADQLDNVYINSICAASVPVESQDNEKAKAYLEAFSKEFGDDLVQSPLAPRFYDAVNVAAQIVSSADSAEERIEYIDSSLDYDGACGKYKSNDSHYLGAPENAFVMSAADGKLTRAA</sequence>
<name>A0A1H4KZB4_9NOCA</name>
<dbReference type="EMBL" id="FNSV01000005">
    <property type="protein sequence ID" value="SEB63793.1"/>
    <property type="molecule type" value="Genomic_DNA"/>
</dbReference>
<dbReference type="InterPro" id="IPR028081">
    <property type="entry name" value="Leu-bd"/>
</dbReference>
<keyword evidence="2" id="KW-0732">Signal</keyword>
<reference evidence="5" key="1">
    <citation type="submission" date="2016-10" db="EMBL/GenBank/DDBJ databases">
        <authorList>
            <person name="Varghese N."/>
            <person name="Submissions S."/>
        </authorList>
    </citation>
    <scope>NUCLEOTIDE SEQUENCE [LARGE SCALE GENOMIC DNA]</scope>
    <source>
        <strain evidence="5">DSM 44498</strain>
    </source>
</reference>
<accession>A0A1H4KZB4</accession>
<gene>
    <name evidence="4" type="ORF">SAMN04490239_0996</name>
</gene>